<protein>
    <submittedName>
        <fullName evidence="1">Uncharacterized protein</fullName>
    </submittedName>
</protein>
<keyword evidence="2" id="KW-1185">Reference proteome</keyword>
<dbReference type="EMBL" id="WHUW01000001">
    <property type="protein sequence ID" value="KAF8452353.1"/>
    <property type="molecule type" value="Genomic_DNA"/>
</dbReference>
<sequence length="331" mass="36520">MPFYLQRKYIDLIRQVSSKWVNWDPPIGVQVGAYGTVDKETGDLIVEGNVYDAAFQQELDKHGVGIKMSDFPPQEGPIEDDFVISSRGAKRGDVDKDVDAPGIANASVKGKWLFQRGKRGAILIMHSPRQIFLPPKVVLEPLYKVDKLIDKMLVTNIHVCPAYSMYLSDKSGDNVSLALISQTPIATAGVENASGNGGFTWWVDAPNGILRKASDQTGNFPFTPLYSLRRPIKRNRRFFRDAIRPEPAGDDLWYNDTTPWDPLDEDGEEDPFDPVRVDDLVRHHRLLTTRAFQEIKAIDPFAAVDKAAAEKAAAEKAAAEAAAAAAATAAN</sequence>
<comment type="caution">
    <text evidence="1">The sequence shown here is derived from an EMBL/GenBank/DDBJ whole genome shotgun (WGS) entry which is preliminary data.</text>
</comment>
<organism evidence="1 2">
    <name type="scientific">Boletus edulis BED1</name>
    <dbReference type="NCBI Taxonomy" id="1328754"/>
    <lineage>
        <taxon>Eukaryota</taxon>
        <taxon>Fungi</taxon>
        <taxon>Dikarya</taxon>
        <taxon>Basidiomycota</taxon>
        <taxon>Agaricomycotina</taxon>
        <taxon>Agaricomycetes</taxon>
        <taxon>Agaricomycetidae</taxon>
        <taxon>Boletales</taxon>
        <taxon>Boletineae</taxon>
        <taxon>Boletaceae</taxon>
        <taxon>Boletoideae</taxon>
        <taxon>Boletus</taxon>
    </lineage>
</organism>
<gene>
    <name evidence="1" type="ORF">L210DRAFT_851820</name>
</gene>
<reference evidence="1" key="1">
    <citation type="submission" date="2019-10" db="EMBL/GenBank/DDBJ databases">
        <authorList>
            <consortium name="DOE Joint Genome Institute"/>
            <person name="Kuo A."/>
            <person name="Miyauchi S."/>
            <person name="Kiss E."/>
            <person name="Drula E."/>
            <person name="Kohler A."/>
            <person name="Sanchez-Garcia M."/>
            <person name="Andreopoulos B."/>
            <person name="Barry K.W."/>
            <person name="Bonito G."/>
            <person name="Buee M."/>
            <person name="Carver A."/>
            <person name="Chen C."/>
            <person name="Cichocki N."/>
            <person name="Clum A."/>
            <person name="Culley D."/>
            <person name="Crous P.W."/>
            <person name="Fauchery L."/>
            <person name="Girlanda M."/>
            <person name="Hayes R."/>
            <person name="Keri Z."/>
            <person name="LaButti K."/>
            <person name="Lipzen A."/>
            <person name="Lombard V."/>
            <person name="Magnuson J."/>
            <person name="Maillard F."/>
            <person name="Morin E."/>
            <person name="Murat C."/>
            <person name="Nolan M."/>
            <person name="Ohm R."/>
            <person name="Pangilinan J."/>
            <person name="Pereira M."/>
            <person name="Perotto S."/>
            <person name="Peter M."/>
            <person name="Riley R."/>
            <person name="Sitrit Y."/>
            <person name="Stielow B."/>
            <person name="Szollosi G."/>
            <person name="Zifcakova L."/>
            <person name="Stursova M."/>
            <person name="Spatafora J.W."/>
            <person name="Tedersoo L."/>
            <person name="Vaario L.-M."/>
            <person name="Yamada A."/>
            <person name="Yan M."/>
            <person name="Wang P."/>
            <person name="Xu J."/>
            <person name="Bruns T."/>
            <person name="Baldrian P."/>
            <person name="Vilgalys R."/>
            <person name="Henrissat B."/>
            <person name="Grigoriev I.V."/>
            <person name="Hibbett D."/>
            <person name="Nagy L.G."/>
            <person name="Martin F.M."/>
        </authorList>
    </citation>
    <scope>NUCLEOTIDE SEQUENCE</scope>
    <source>
        <strain evidence="1">BED1</strain>
    </source>
</reference>
<dbReference type="Proteomes" id="UP001194468">
    <property type="component" value="Unassembled WGS sequence"/>
</dbReference>
<name>A0AAD4C9V2_BOLED</name>
<accession>A0AAD4C9V2</accession>
<evidence type="ECO:0000313" key="2">
    <source>
        <dbReference type="Proteomes" id="UP001194468"/>
    </source>
</evidence>
<evidence type="ECO:0000313" key="1">
    <source>
        <dbReference type="EMBL" id="KAF8452353.1"/>
    </source>
</evidence>
<reference evidence="1" key="2">
    <citation type="journal article" date="2020" name="Nat. Commun.">
        <title>Large-scale genome sequencing of mycorrhizal fungi provides insights into the early evolution of symbiotic traits.</title>
        <authorList>
            <person name="Miyauchi S."/>
            <person name="Kiss E."/>
            <person name="Kuo A."/>
            <person name="Drula E."/>
            <person name="Kohler A."/>
            <person name="Sanchez-Garcia M."/>
            <person name="Morin E."/>
            <person name="Andreopoulos B."/>
            <person name="Barry K.W."/>
            <person name="Bonito G."/>
            <person name="Buee M."/>
            <person name="Carver A."/>
            <person name="Chen C."/>
            <person name="Cichocki N."/>
            <person name="Clum A."/>
            <person name="Culley D."/>
            <person name="Crous P.W."/>
            <person name="Fauchery L."/>
            <person name="Girlanda M."/>
            <person name="Hayes R.D."/>
            <person name="Keri Z."/>
            <person name="LaButti K."/>
            <person name="Lipzen A."/>
            <person name="Lombard V."/>
            <person name="Magnuson J."/>
            <person name="Maillard F."/>
            <person name="Murat C."/>
            <person name="Nolan M."/>
            <person name="Ohm R.A."/>
            <person name="Pangilinan J."/>
            <person name="Pereira M.F."/>
            <person name="Perotto S."/>
            <person name="Peter M."/>
            <person name="Pfister S."/>
            <person name="Riley R."/>
            <person name="Sitrit Y."/>
            <person name="Stielow J.B."/>
            <person name="Szollosi G."/>
            <person name="Zifcakova L."/>
            <person name="Stursova M."/>
            <person name="Spatafora J.W."/>
            <person name="Tedersoo L."/>
            <person name="Vaario L.M."/>
            <person name="Yamada A."/>
            <person name="Yan M."/>
            <person name="Wang P."/>
            <person name="Xu J."/>
            <person name="Bruns T."/>
            <person name="Baldrian P."/>
            <person name="Vilgalys R."/>
            <person name="Dunand C."/>
            <person name="Henrissat B."/>
            <person name="Grigoriev I.V."/>
            <person name="Hibbett D."/>
            <person name="Nagy L.G."/>
            <person name="Martin F.M."/>
        </authorList>
    </citation>
    <scope>NUCLEOTIDE SEQUENCE</scope>
    <source>
        <strain evidence="1">BED1</strain>
    </source>
</reference>
<dbReference type="AlphaFoldDB" id="A0AAD4C9V2"/>
<proteinExistence type="predicted"/>